<keyword evidence="2" id="KW-0808">Transferase</keyword>
<dbReference type="GO" id="GO:0005524">
    <property type="term" value="F:ATP binding"/>
    <property type="evidence" value="ECO:0007669"/>
    <property type="project" value="UniProtKB-KW"/>
</dbReference>
<dbReference type="SUPFAM" id="SSF56112">
    <property type="entry name" value="Protein kinase-like (PK-like)"/>
    <property type="match status" value="1"/>
</dbReference>
<dbReference type="GO" id="GO:0004674">
    <property type="term" value="F:protein serine/threonine kinase activity"/>
    <property type="evidence" value="ECO:0007669"/>
    <property type="project" value="UniProtKB-KW"/>
</dbReference>
<name>A0A915DM78_9BILA</name>
<keyword evidence="5" id="KW-0067">ATP-binding</keyword>
<dbReference type="Gene3D" id="3.30.200.20">
    <property type="entry name" value="Phosphorylase Kinase, domain 1"/>
    <property type="match status" value="1"/>
</dbReference>
<evidence type="ECO:0000256" key="1">
    <source>
        <dbReference type="ARBA" id="ARBA00022527"/>
    </source>
</evidence>
<dbReference type="InterPro" id="IPR008271">
    <property type="entry name" value="Ser/Thr_kinase_AS"/>
</dbReference>
<dbReference type="Pfam" id="PF00069">
    <property type="entry name" value="Pkinase"/>
    <property type="match status" value="1"/>
</dbReference>
<evidence type="ECO:0000313" key="9">
    <source>
        <dbReference type="Proteomes" id="UP000887574"/>
    </source>
</evidence>
<feature type="domain" description="Protein kinase" evidence="8">
    <location>
        <begin position="48"/>
        <end position="233"/>
    </location>
</feature>
<evidence type="ECO:0000256" key="2">
    <source>
        <dbReference type="ARBA" id="ARBA00022679"/>
    </source>
</evidence>
<accession>A0A915DM78</accession>
<proteinExistence type="inferred from homology"/>
<dbReference type="InterPro" id="IPR000719">
    <property type="entry name" value="Prot_kinase_dom"/>
</dbReference>
<reference evidence="10" key="1">
    <citation type="submission" date="2022-11" db="UniProtKB">
        <authorList>
            <consortium name="WormBaseParasite"/>
        </authorList>
    </citation>
    <scope>IDENTIFICATION</scope>
</reference>
<protein>
    <recommendedName>
        <fullName evidence="7">mitogen-activated protein kinase kinase</fullName>
        <ecNumber evidence="7">2.7.12.2</ecNumber>
    </recommendedName>
</protein>
<evidence type="ECO:0000259" key="8">
    <source>
        <dbReference type="PROSITE" id="PS50011"/>
    </source>
</evidence>
<evidence type="ECO:0000256" key="6">
    <source>
        <dbReference type="ARBA" id="ARBA00038035"/>
    </source>
</evidence>
<dbReference type="PROSITE" id="PS00108">
    <property type="entry name" value="PROTEIN_KINASE_ST"/>
    <property type="match status" value="1"/>
</dbReference>
<keyword evidence="3" id="KW-0547">Nucleotide-binding</keyword>
<evidence type="ECO:0000256" key="3">
    <source>
        <dbReference type="ARBA" id="ARBA00022741"/>
    </source>
</evidence>
<dbReference type="FunFam" id="3.30.200.20:FF:000040">
    <property type="entry name" value="Dual specificity mitogen-activated protein kinase kinase"/>
    <property type="match status" value="1"/>
</dbReference>
<keyword evidence="4" id="KW-0418">Kinase</keyword>
<evidence type="ECO:0000313" key="10">
    <source>
        <dbReference type="WBParaSite" id="jg21473"/>
    </source>
</evidence>
<evidence type="ECO:0000256" key="4">
    <source>
        <dbReference type="ARBA" id="ARBA00022777"/>
    </source>
</evidence>
<dbReference type="WBParaSite" id="jg21473">
    <property type="protein sequence ID" value="jg21473"/>
    <property type="gene ID" value="jg21473"/>
</dbReference>
<keyword evidence="9" id="KW-1185">Reference proteome</keyword>
<dbReference type="PANTHER" id="PTHR48013">
    <property type="entry name" value="DUAL SPECIFICITY MITOGEN-ACTIVATED PROTEIN KINASE KINASE 5-RELATED"/>
    <property type="match status" value="1"/>
</dbReference>
<dbReference type="PROSITE" id="PS50011">
    <property type="entry name" value="PROTEIN_KINASE_DOM"/>
    <property type="match status" value="1"/>
</dbReference>
<evidence type="ECO:0000256" key="7">
    <source>
        <dbReference type="ARBA" id="ARBA00038999"/>
    </source>
</evidence>
<dbReference type="Gene3D" id="1.10.510.10">
    <property type="entry name" value="Transferase(Phosphotransferase) domain 1"/>
    <property type="match status" value="1"/>
</dbReference>
<dbReference type="AlphaFoldDB" id="A0A915DM78"/>
<dbReference type="Proteomes" id="UP000887574">
    <property type="component" value="Unplaced"/>
</dbReference>
<dbReference type="GO" id="GO:0004708">
    <property type="term" value="F:MAP kinase kinase activity"/>
    <property type="evidence" value="ECO:0007669"/>
    <property type="project" value="UniProtKB-EC"/>
</dbReference>
<keyword evidence="1" id="KW-0723">Serine/threonine-protein kinase</keyword>
<evidence type="ECO:0000256" key="5">
    <source>
        <dbReference type="ARBA" id="ARBA00022840"/>
    </source>
</evidence>
<organism evidence="9 10">
    <name type="scientific">Ditylenchus dipsaci</name>
    <dbReference type="NCBI Taxonomy" id="166011"/>
    <lineage>
        <taxon>Eukaryota</taxon>
        <taxon>Metazoa</taxon>
        <taxon>Ecdysozoa</taxon>
        <taxon>Nematoda</taxon>
        <taxon>Chromadorea</taxon>
        <taxon>Rhabditida</taxon>
        <taxon>Tylenchina</taxon>
        <taxon>Tylenchomorpha</taxon>
        <taxon>Sphaerularioidea</taxon>
        <taxon>Anguinidae</taxon>
        <taxon>Anguininae</taxon>
        <taxon>Ditylenchus</taxon>
    </lineage>
</organism>
<dbReference type="EC" id="2.7.12.2" evidence="7"/>
<dbReference type="SMART" id="SM00220">
    <property type="entry name" value="S_TKc"/>
    <property type="match status" value="1"/>
</dbReference>
<dbReference type="PANTHER" id="PTHR48013:SF15">
    <property type="entry name" value="DUAL SPECIFICITY MITOGEN-ACTIVATED PROTEIN KINASE KINASE 4"/>
    <property type="match status" value="1"/>
</dbReference>
<dbReference type="InterPro" id="IPR011009">
    <property type="entry name" value="Kinase-like_dom_sf"/>
</dbReference>
<comment type="similarity">
    <text evidence="6">Belongs to the protein kinase superfamily. STE Ser/Thr protein kinase family. MAP kinase kinase subfamily.</text>
</comment>
<sequence>MDGRINLRLNLDQVKQPVPEKTCLEPVEPGRLDFPNDAKTYEFTASDLTELDCIGTGSYGGVVMKMIHKNSGSVMAVKRVRAHEIDTTKREQMLRELRIIIESQHCEDVVRFFGALFQDGDCWICMELLDCSLDKFYRRVFKQNERIPEKVIGFITTSVVRALNYLRVQLNIIHRDVKPSNILLDQRGFVKICDFGISGYLVDSIAKPKMWDVKFIWLVYGTRSDVGHLEFLW</sequence>